<protein>
    <recommendedName>
        <fullName evidence="3">Alcohol dehydrogenase-like C-terminal domain-containing protein</fullName>
    </recommendedName>
</protein>
<dbReference type="AlphaFoldDB" id="A0A3E0VS28"/>
<evidence type="ECO:0000313" key="1">
    <source>
        <dbReference type="EMBL" id="RFA12370.1"/>
    </source>
</evidence>
<name>A0A3E0VS28_9MICO</name>
<comment type="caution">
    <text evidence="1">The sequence shown here is derived from an EMBL/GenBank/DDBJ whole genome shotgun (WGS) entry which is preliminary data.</text>
</comment>
<sequence>MLRTGSQEGSSLTLRPETATCRSRTLAHVCATDLGAALAILATTTLGAELIERVVPLDDLATQPDRLAAGQVDGKILIDPWL</sequence>
<evidence type="ECO:0008006" key="3">
    <source>
        <dbReference type="Google" id="ProtNLM"/>
    </source>
</evidence>
<dbReference type="EMBL" id="NBXB01000042">
    <property type="protein sequence ID" value="RFA12370.1"/>
    <property type="molecule type" value="Genomic_DNA"/>
</dbReference>
<proteinExistence type="predicted"/>
<gene>
    <name evidence="1" type="ORF">B7R22_16380</name>
</gene>
<accession>A0A3E0VS28</accession>
<organism evidence="1 2">
    <name type="scientific">Subtercola boreus</name>
    <dbReference type="NCBI Taxonomy" id="120213"/>
    <lineage>
        <taxon>Bacteria</taxon>
        <taxon>Bacillati</taxon>
        <taxon>Actinomycetota</taxon>
        <taxon>Actinomycetes</taxon>
        <taxon>Micrococcales</taxon>
        <taxon>Microbacteriaceae</taxon>
        <taxon>Subtercola</taxon>
    </lineage>
</organism>
<dbReference type="Proteomes" id="UP000256541">
    <property type="component" value="Unassembled WGS sequence"/>
</dbReference>
<evidence type="ECO:0000313" key="2">
    <source>
        <dbReference type="Proteomes" id="UP000256541"/>
    </source>
</evidence>
<reference evidence="1 2" key="1">
    <citation type="submission" date="2017-04" db="EMBL/GenBank/DDBJ databases">
        <title>Comparative genome analysis of Subtercola boreus.</title>
        <authorList>
            <person name="Cho Y.-J."/>
            <person name="Cho A."/>
            <person name="Kim O.-S."/>
            <person name="Lee J.-I."/>
        </authorList>
    </citation>
    <scope>NUCLEOTIDE SEQUENCE [LARGE SCALE GENOMIC DNA]</scope>
    <source>
        <strain evidence="1 2">P27479</strain>
    </source>
</reference>